<dbReference type="Proteomes" id="UP001152533">
    <property type="component" value="Unassembled WGS sequence"/>
</dbReference>
<keyword evidence="3 8" id="KW-0479">Metal-binding</keyword>
<dbReference type="InterPro" id="IPR030400">
    <property type="entry name" value="Sedolisin_dom"/>
</dbReference>
<dbReference type="Gene3D" id="3.40.50.200">
    <property type="entry name" value="Peptidase S8/S53 domain"/>
    <property type="match status" value="1"/>
</dbReference>
<dbReference type="PANTHER" id="PTHR14218">
    <property type="entry name" value="PROTEASE S8 TRIPEPTIDYL PEPTIDASE I CLN2"/>
    <property type="match status" value="1"/>
</dbReference>
<proteinExistence type="predicted"/>
<evidence type="ECO:0000256" key="2">
    <source>
        <dbReference type="ARBA" id="ARBA00022670"/>
    </source>
</evidence>
<dbReference type="CDD" id="cd04056">
    <property type="entry name" value="Peptidases_S53"/>
    <property type="match status" value="1"/>
</dbReference>
<keyword evidence="6 8" id="KW-0106">Calcium</keyword>
<dbReference type="GO" id="GO:0006508">
    <property type="term" value="P:proteolysis"/>
    <property type="evidence" value="ECO:0007669"/>
    <property type="project" value="UniProtKB-KW"/>
</dbReference>
<reference evidence="12" key="1">
    <citation type="submission" date="2022-08" db="EMBL/GenBank/DDBJ databases">
        <authorList>
            <person name="Giroux E."/>
            <person name="Giroux E."/>
        </authorList>
    </citation>
    <scope>NUCLEOTIDE SEQUENCE</scope>
    <source>
        <strain evidence="12">H1091258</strain>
    </source>
</reference>
<dbReference type="InterPro" id="IPR015366">
    <property type="entry name" value="S53_propep"/>
</dbReference>
<dbReference type="PROSITE" id="PS51695">
    <property type="entry name" value="SEDOLISIN"/>
    <property type="match status" value="1"/>
</dbReference>
<feature type="domain" description="Peptidase S53" evidence="11">
    <location>
        <begin position="215"/>
        <end position="655"/>
    </location>
</feature>
<protein>
    <recommendedName>
        <fullName evidence="11">Peptidase S53 domain-containing protein</fullName>
    </recommendedName>
</protein>
<feature type="active site" description="Charge relay system" evidence="8">
    <location>
        <position position="573"/>
    </location>
</feature>
<dbReference type="CDD" id="cd11377">
    <property type="entry name" value="Pro-peptidase_S53"/>
    <property type="match status" value="1"/>
</dbReference>
<comment type="cofactor">
    <cofactor evidence="8">
        <name>Ca(2+)</name>
        <dbReference type="ChEBI" id="CHEBI:29108"/>
    </cofactor>
    <text evidence="8">Binds 1 Ca(2+) ion per subunit.</text>
</comment>
<evidence type="ECO:0000256" key="5">
    <source>
        <dbReference type="ARBA" id="ARBA00022825"/>
    </source>
</evidence>
<feature type="active site" description="Charge relay system" evidence="8">
    <location>
        <position position="294"/>
    </location>
</feature>
<evidence type="ECO:0000256" key="8">
    <source>
        <dbReference type="PROSITE-ProRule" id="PRU01032"/>
    </source>
</evidence>
<dbReference type="InterPro" id="IPR050819">
    <property type="entry name" value="Tripeptidyl-peptidase_I"/>
</dbReference>
<keyword evidence="5 8" id="KW-0720">Serine protease</keyword>
<evidence type="ECO:0000256" key="9">
    <source>
        <dbReference type="SAM" id="MobiDB-lite"/>
    </source>
</evidence>
<keyword evidence="13" id="KW-1185">Reference proteome</keyword>
<evidence type="ECO:0000256" key="6">
    <source>
        <dbReference type="ARBA" id="ARBA00022837"/>
    </source>
</evidence>
<feature type="chain" id="PRO_5040948351" description="Peptidase S53 domain-containing protein" evidence="10">
    <location>
        <begin position="19"/>
        <end position="656"/>
    </location>
</feature>
<dbReference type="SUPFAM" id="SSF54897">
    <property type="entry name" value="Protease propeptides/inhibitors"/>
    <property type="match status" value="1"/>
</dbReference>
<dbReference type="GO" id="GO:0008240">
    <property type="term" value="F:tripeptidyl-peptidase activity"/>
    <property type="evidence" value="ECO:0007669"/>
    <property type="project" value="TreeGrafter"/>
</dbReference>
<evidence type="ECO:0000256" key="7">
    <source>
        <dbReference type="ARBA" id="ARBA00023145"/>
    </source>
</evidence>
<comment type="caution">
    <text evidence="12">The sequence shown here is derived from an EMBL/GenBank/DDBJ whole genome shotgun (WGS) entry which is preliminary data.</text>
</comment>
<sequence length="656" mass="70838">MKQFALLSLTALLSLAAAAPASQSSHKVHEKRSGQSEVWTRGDRLPPASQFVLRIGLRQQNLELADTLLYEVSDPSSSQYAKHYTQQDIIDKFAPSDKTITAVQSWVSANGATSVSSKDRGWLHVNTTVADAERMLHAQYYEYHQAAGNHSTVACEEYSVPENIQHHIDFIQPGVILAAPKTPRLNTKFRKRAGFSVQQIRADPATKDAPACSDNVTPACIKALYKIPDNTLKHSSNSLGIYETGDHYAQEDLNLFFTKYTPNIPNGTHPTLVSIDGGLAPAEPKFADGESDLDLQVAYPLIHPQGVTLYQTDDKIYTISGAGGLFNNFSNAFDGSYCSYDAFGEKGNDDNFDDVYPDTTSPGGYQGKVQCGISTLTNVISISYSKSEADLPFYYQQRQCNEFMKLALQGHTILVASGDAGVASRPWDPFPNGCLGENNTVFNPNFPGNCPYVTTVGGTMMSPGASVSDPEVAAYLPHQDGTDDTYTSGGGFSTIYSIPSYQSAAIDDYFAKHDPGLKSFSSLHNATHNDSSPVGANGGIYNRIGRGMPDVSAISQNLATFVDLDYGLISGTSAATPLFASLITIINEHRLQAGKAPVGFINPILYTNPQIFNDITSGNNEGCNTKGFSAVPGWDPVTGLGTPKFPDMLELFMSLP</sequence>
<accession>A0A9W4RNS4</accession>
<evidence type="ECO:0000256" key="3">
    <source>
        <dbReference type="ARBA" id="ARBA00022723"/>
    </source>
</evidence>
<organism evidence="12 13">
    <name type="scientific">Colletotrichum noveboracense</name>
    <dbReference type="NCBI Taxonomy" id="2664923"/>
    <lineage>
        <taxon>Eukaryota</taxon>
        <taxon>Fungi</taxon>
        <taxon>Dikarya</taxon>
        <taxon>Ascomycota</taxon>
        <taxon>Pezizomycotina</taxon>
        <taxon>Sordariomycetes</taxon>
        <taxon>Hypocreomycetidae</taxon>
        <taxon>Glomerellales</taxon>
        <taxon>Glomerellaceae</taxon>
        <taxon>Colletotrichum</taxon>
        <taxon>Colletotrichum gloeosporioides species complex</taxon>
    </lineage>
</organism>
<evidence type="ECO:0000256" key="4">
    <source>
        <dbReference type="ARBA" id="ARBA00022801"/>
    </source>
</evidence>
<feature type="binding site" evidence="8">
    <location>
        <position position="633"/>
    </location>
    <ligand>
        <name>Ca(2+)</name>
        <dbReference type="ChEBI" id="CHEBI:29108"/>
    </ligand>
</feature>
<feature type="binding site" evidence="8">
    <location>
        <position position="614"/>
    </location>
    <ligand>
        <name>Ca(2+)</name>
        <dbReference type="ChEBI" id="CHEBI:29108"/>
    </ligand>
</feature>
<feature type="active site" description="Charge relay system" evidence="8">
    <location>
        <position position="290"/>
    </location>
</feature>
<feature type="binding site" evidence="8">
    <location>
        <position position="615"/>
    </location>
    <ligand>
        <name>Ca(2+)</name>
        <dbReference type="ChEBI" id="CHEBI:29108"/>
    </ligand>
</feature>
<dbReference type="EMBL" id="CAMGZC010000176">
    <property type="protein sequence ID" value="CAI0644570.1"/>
    <property type="molecule type" value="Genomic_DNA"/>
</dbReference>
<evidence type="ECO:0000313" key="12">
    <source>
        <dbReference type="EMBL" id="CAI0644570.1"/>
    </source>
</evidence>
<evidence type="ECO:0000259" key="11">
    <source>
        <dbReference type="PROSITE" id="PS51695"/>
    </source>
</evidence>
<dbReference type="SMART" id="SM00944">
    <property type="entry name" value="Pro-kuma_activ"/>
    <property type="match status" value="1"/>
</dbReference>
<dbReference type="AlphaFoldDB" id="A0A9W4RNS4"/>
<feature type="signal peptide" evidence="10">
    <location>
        <begin position="1"/>
        <end position="18"/>
    </location>
</feature>
<evidence type="ECO:0000256" key="10">
    <source>
        <dbReference type="SAM" id="SignalP"/>
    </source>
</evidence>
<dbReference type="PANTHER" id="PTHR14218:SF19">
    <property type="entry name" value="SERINE PROTEASE AORO, PUTATIVE (AFU_ORTHOLOGUE AFUA_6G10250)-RELATED"/>
    <property type="match status" value="1"/>
</dbReference>
<feature type="region of interest" description="Disordered" evidence="9">
    <location>
        <begin position="23"/>
        <end position="42"/>
    </location>
</feature>
<dbReference type="GO" id="GO:0004252">
    <property type="term" value="F:serine-type endopeptidase activity"/>
    <property type="evidence" value="ECO:0007669"/>
    <property type="project" value="UniProtKB-UniRule"/>
</dbReference>
<comment type="subcellular location">
    <subcellularLocation>
        <location evidence="1">Secreted</location>
        <location evidence="1">Extracellular space</location>
    </subcellularLocation>
</comment>
<evidence type="ECO:0000256" key="1">
    <source>
        <dbReference type="ARBA" id="ARBA00004239"/>
    </source>
</evidence>
<keyword evidence="4 8" id="KW-0378">Hydrolase</keyword>
<gene>
    <name evidence="12" type="ORF">CGXH109_LOCUS36833</name>
</gene>
<dbReference type="Pfam" id="PF09286">
    <property type="entry name" value="Pro-kuma_activ"/>
    <property type="match status" value="1"/>
</dbReference>
<name>A0A9W4RNS4_9PEZI</name>
<dbReference type="GO" id="GO:0005576">
    <property type="term" value="C:extracellular region"/>
    <property type="evidence" value="ECO:0007669"/>
    <property type="project" value="UniProtKB-SubCell"/>
</dbReference>
<dbReference type="SUPFAM" id="SSF52743">
    <property type="entry name" value="Subtilisin-like"/>
    <property type="match status" value="1"/>
</dbReference>
<keyword evidence="7" id="KW-0865">Zymogen</keyword>
<dbReference type="GO" id="GO:0046872">
    <property type="term" value="F:metal ion binding"/>
    <property type="evidence" value="ECO:0007669"/>
    <property type="project" value="UniProtKB-UniRule"/>
</dbReference>
<dbReference type="InterPro" id="IPR036852">
    <property type="entry name" value="Peptidase_S8/S53_dom_sf"/>
</dbReference>
<evidence type="ECO:0000313" key="13">
    <source>
        <dbReference type="Proteomes" id="UP001152533"/>
    </source>
</evidence>
<feature type="binding site" evidence="8">
    <location>
        <position position="635"/>
    </location>
    <ligand>
        <name>Ca(2+)</name>
        <dbReference type="ChEBI" id="CHEBI:29108"/>
    </ligand>
</feature>
<keyword evidence="2 8" id="KW-0645">Protease</keyword>
<keyword evidence="10" id="KW-0732">Signal</keyword>